<dbReference type="KEGG" id="uam:UABAM_00933"/>
<dbReference type="OrthoDB" id="443465at2"/>
<keyword evidence="4" id="KW-1185">Reference proteome</keyword>
<gene>
    <name evidence="3" type="ORF">UABAM_00933</name>
</gene>
<dbReference type="EMBL" id="AP019860">
    <property type="protein sequence ID" value="BBM82590.1"/>
    <property type="molecule type" value="Genomic_DNA"/>
</dbReference>
<evidence type="ECO:0000313" key="4">
    <source>
        <dbReference type="Proteomes" id="UP000326354"/>
    </source>
</evidence>
<dbReference type="Pfam" id="PF24883">
    <property type="entry name" value="NPHP3_N"/>
    <property type="match status" value="1"/>
</dbReference>
<protein>
    <recommendedName>
        <fullName evidence="2">Nephrocystin 3-like N-terminal domain-containing protein</fullName>
    </recommendedName>
</protein>
<sequence length="1666" mass="194501">MNIRDHWLQNLPFPLSSLLQNIVRLQRTPNPFRFLDMSFATTRFLTFVALAEHLQHYEDDDGAKHNRFILNSLEKPSDGTWVSLLDYLLKIVHPRSKFSQQIAQVIKNEDKLIHILLHNVELRNDIVHRGDSVNSKEMIKKLTENLDNLHPLWNMLCDYDLYSKDNTLFKGLPPFNDTAQNFSPVFLRKDDYELSLSPWVFANDDIFFYSKQQQQRFFFINYAHGGQISVEKLSNEIAQSCQVVWQSLQQNALPKDEHAEQSTILDFSHICKFHQANFVGREDVRESWYHFVEKASGEYGLITGEAGIGKTAFFAYMYQENLHNNYVWHFCATTENRNNAQIFLRSLLAQTYEKFPQYKEEILFSVKKLQFQWQKTLEKISESLPDDQKFVFVIDALDEALLKNNNESIPYLLDKTLPKNIVGLVSVRQNLLGDIPLSNWENITSIAKLQKLTQDDILRLLTEKLGVDKHKISANILNVIWTNSGEGDPFYLRFMADAIRSGSISLNNVSLMPQSLEGFFEDAWFSLPTQEDFLAYRILGFLAVMQTSGSDSLFADLFGKSEDVIANIRLQFSKLLVMSKDSYTIFHQKFRHYILQKFADRDLANFHHSLLDYYNVRDSENKRQTRDFTINGLHYVAYHAYHYGNFTKDYSHLYSLVDDADFLQYKSEKLSTQFVLDDLQCAISAATLQANEDKNNFTRLVKYCVNYNRILDSGRKQVPETALQFVANKKYDAALKETLLIHSEEERFYQLLILSIPILNNNLHEEWNYITNEFKRLPIPKIGYGNLPLFLVFCKENLRHGIAFDFLKYNRTLWHHLLQFSLDENLNTTENLALTILQQQHHKIFRDLHIAATSKMAWFSFLQNNIQDPYALCHALIPLCEVGEVMNEILSCVRQITQNQHKASIISTIISHCTEQHCDTLLAIIDDIDDEGVKLHLASELLYNSKKLSPQQLLALKQWRDNSTSFTKKFCLQIAITTYSITKENLEERWLEIDSLISDRGTNRDVKEVRQLIDISKALIFIQNDEVRQDLATKIVAEIYKISDEATRNDVMISAVEDLIAYGIDSTAIELLEQLLYASKSIFPLTTRCEYLRKVLHPVLKLPVEYQHHVYDIFWQKVLPLFPQGIYPQIFSSFLSVFPQNEKNIDDVLQFITKHTTSAQTFYAICKWLPRNTKLQPWYQYVQHLESLSLKAQCMFYLAEIAYHNERDLSLEWMLEGQKYLLNSKDSSQLYPKALYECCRKTTQHYPEVVTNSSWREQLFKGLSHNDFIAANDLLHKSLQIIIENPQEEQRFRDMRYWLQELMPIKEFSPFRSVLTSFTDHIANTQNAFWQSQLIYDLMSLLQSLEKSKEIKQFLRILQELAHKCFANDPLSLYRHVAQITYTAYQNDDLKEDSQVYIDELWQVVEESEEPEVLAQVLRLLRSFGSSKRIKENIERFLGRLNQEKDLLIRCRILHNVLATLNGIDATSRIQKIIGKLLQDVAQMTEPVEKRKRLVEFAGMIKRIEESSHMDDVWIYLPRIQNIVQEMNNNYQRLLAQIQINDKLLQSGEIPPTKQQILEKIENCADEALSLTDLYQKSTVFSNITKLMHNIQDYDSCITHIRNIPIYRHQVEKLTELIADVPYEWQTQMIAMSVADKQGLDTLIATTVLQHMTSEICEQVAKELDV</sequence>
<organism evidence="3 4">
    <name type="scientific">Uabimicrobium amorphum</name>
    <dbReference type="NCBI Taxonomy" id="2596890"/>
    <lineage>
        <taxon>Bacteria</taxon>
        <taxon>Pseudomonadati</taxon>
        <taxon>Planctomycetota</taxon>
        <taxon>Candidatus Uabimicrobiia</taxon>
        <taxon>Candidatus Uabimicrobiales</taxon>
        <taxon>Candidatus Uabimicrobiaceae</taxon>
        <taxon>Candidatus Uabimicrobium</taxon>
    </lineage>
</organism>
<feature type="domain" description="Nephrocystin 3-like N-terminal" evidence="2">
    <location>
        <begin position="299"/>
        <end position="413"/>
    </location>
</feature>
<dbReference type="InterPro" id="IPR027417">
    <property type="entry name" value="P-loop_NTPase"/>
</dbReference>
<name>A0A5S9IK85_UABAM</name>
<reference evidence="3 4" key="1">
    <citation type="submission" date="2019-08" db="EMBL/GenBank/DDBJ databases">
        <title>Complete genome sequence of Candidatus Uab amorphum.</title>
        <authorList>
            <person name="Shiratori T."/>
            <person name="Suzuki S."/>
            <person name="Kakizawa Y."/>
            <person name="Ishida K."/>
        </authorList>
    </citation>
    <scope>NUCLEOTIDE SEQUENCE [LARGE SCALE GENOMIC DNA]</scope>
    <source>
        <strain evidence="3 4">SRT547</strain>
    </source>
</reference>
<evidence type="ECO:0000259" key="2">
    <source>
        <dbReference type="Pfam" id="PF24883"/>
    </source>
</evidence>
<dbReference type="RefSeq" id="WP_151966826.1">
    <property type="nucleotide sequence ID" value="NZ_AP019860.1"/>
</dbReference>
<evidence type="ECO:0000256" key="1">
    <source>
        <dbReference type="ARBA" id="ARBA00022737"/>
    </source>
</evidence>
<evidence type="ECO:0000313" key="3">
    <source>
        <dbReference type="EMBL" id="BBM82590.1"/>
    </source>
</evidence>
<dbReference type="SUPFAM" id="SSF48371">
    <property type="entry name" value="ARM repeat"/>
    <property type="match status" value="1"/>
</dbReference>
<dbReference type="InterPro" id="IPR016024">
    <property type="entry name" value="ARM-type_fold"/>
</dbReference>
<dbReference type="InterPro" id="IPR056884">
    <property type="entry name" value="NPHP3-like_N"/>
</dbReference>
<proteinExistence type="predicted"/>
<accession>A0A5S9IK85</accession>
<dbReference type="SUPFAM" id="SSF52540">
    <property type="entry name" value="P-loop containing nucleoside triphosphate hydrolases"/>
    <property type="match status" value="1"/>
</dbReference>
<keyword evidence="1" id="KW-0677">Repeat</keyword>
<dbReference type="Gene3D" id="3.40.50.300">
    <property type="entry name" value="P-loop containing nucleotide triphosphate hydrolases"/>
    <property type="match status" value="1"/>
</dbReference>
<dbReference type="Proteomes" id="UP000326354">
    <property type="component" value="Chromosome"/>
</dbReference>